<dbReference type="InterPro" id="IPR016169">
    <property type="entry name" value="FAD-bd_PCMH_sub2"/>
</dbReference>
<proteinExistence type="inferred from homology"/>
<dbReference type="EMBL" id="JBFXLU010000004">
    <property type="protein sequence ID" value="KAL2857309.1"/>
    <property type="molecule type" value="Genomic_DNA"/>
</dbReference>
<dbReference type="InterPro" id="IPR036318">
    <property type="entry name" value="FAD-bd_PCMH-like_sf"/>
</dbReference>
<dbReference type="PROSITE" id="PS00862">
    <property type="entry name" value="OX2_COVAL_FAD"/>
    <property type="match status" value="1"/>
</dbReference>
<evidence type="ECO:0000256" key="4">
    <source>
        <dbReference type="ARBA" id="ARBA00022827"/>
    </source>
</evidence>
<dbReference type="InterPro" id="IPR006094">
    <property type="entry name" value="Oxid_FAD_bind_N"/>
</dbReference>
<dbReference type="InterPro" id="IPR050416">
    <property type="entry name" value="FAD-linked_Oxidoreductase"/>
</dbReference>
<dbReference type="Proteomes" id="UP001610446">
    <property type="component" value="Unassembled WGS sequence"/>
</dbReference>
<feature type="compositionally biased region" description="Polar residues" evidence="6">
    <location>
        <begin position="1"/>
        <end position="17"/>
    </location>
</feature>
<feature type="region of interest" description="Disordered" evidence="6">
    <location>
        <begin position="1"/>
        <end position="23"/>
    </location>
</feature>
<dbReference type="PROSITE" id="PS51387">
    <property type="entry name" value="FAD_PCMH"/>
    <property type="match status" value="1"/>
</dbReference>
<keyword evidence="5" id="KW-0560">Oxidoreductase</keyword>
<dbReference type="Pfam" id="PF01565">
    <property type="entry name" value="FAD_binding_4"/>
    <property type="match status" value="1"/>
</dbReference>
<comment type="caution">
    <text evidence="8">The sequence shown here is derived from an EMBL/GenBank/DDBJ whole genome shotgun (WGS) entry which is preliminary data.</text>
</comment>
<evidence type="ECO:0000256" key="1">
    <source>
        <dbReference type="ARBA" id="ARBA00001974"/>
    </source>
</evidence>
<dbReference type="InterPro" id="IPR016167">
    <property type="entry name" value="FAD-bd_PCMH_sub1"/>
</dbReference>
<dbReference type="InterPro" id="IPR016166">
    <property type="entry name" value="FAD-bd_PCMH"/>
</dbReference>
<organism evidence="8 9">
    <name type="scientific">Aspergillus pseudoustus</name>
    <dbReference type="NCBI Taxonomy" id="1810923"/>
    <lineage>
        <taxon>Eukaryota</taxon>
        <taxon>Fungi</taxon>
        <taxon>Dikarya</taxon>
        <taxon>Ascomycota</taxon>
        <taxon>Pezizomycotina</taxon>
        <taxon>Eurotiomycetes</taxon>
        <taxon>Eurotiomycetidae</taxon>
        <taxon>Eurotiales</taxon>
        <taxon>Aspergillaceae</taxon>
        <taxon>Aspergillus</taxon>
        <taxon>Aspergillus subgen. Nidulantes</taxon>
    </lineage>
</organism>
<comment type="similarity">
    <text evidence="2">Belongs to the oxygen-dependent FAD-linked oxidoreductase family.</text>
</comment>
<accession>A0ABR4KZN3</accession>
<keyword evidence="4" id="KW-0274">FAD</keyword>
<dbReference type="InterPro" id="IPR012951">
    <property type="entry name" value="BBE"/>
</dbReference>
<dbReference type="Gene3D" id="3.30.43.10">
    <property type="entry name" value="Uridine Diphospho-n-acetylenolpyruvylglucosamine Reductase, domain 2"/>
    <property type="match status" value="1"/>
</dbReference>
<evidence type="ECO:0000256" key="3">
    <source>
        <dbReference type="ARBA" id="ARBA00022630"/>
    </source>
</evidence>
<feature type="domain" description="FAD-binding PCMH-type" evidence="7">
    <location>
        <begin position="39"/>
        <end position="210"/>
    </location>
</feature>
<name>A0ABR4KZN3_9EURO</name>
<protein>
    <recommendedName>
        <fullName evidence="7">FAD-binding PCMH-type domain-containing protein</fullName>
    </recommendedName>
</protein>
<evidence type="ECO:0000259" key="7">
    <source>
        <dbReference type="PROSITE" id="PS51387"/>
    </source>
</evidence>
<dbReference type="SUPFAM" id="SSF56176">
    <property type="entry name" value="FAD-binding/transporter-associated domain-like"/>
    <property type="match status" value="1"/>
</dbReference>
<dbReference type="Gene3D" id="3.40.462.20">
    <property type="match status" value="1"/>
</dbReference>
<dbReference type="PANTHER" id="PTHR42973">
    <property type="entry name" value="BINDING OXIDOREDUCTASE, PUTATIVE (AFU_ORTHOLOGUE AFUA_1G17690)-RELATED"/>
    <property type="match status" value="1"/>
</dbReference>
<evidence type="ECO:0000256" key="6">
    <source>
        <dbReference type="SAM" id="MobiDB-lite"/>
    </source>
</evidence>
<sequence length="471" mass="50812">MGESQVVSLGVTPSTFRGETHRAGDEGYAEARLIFNMRHDSWQPALIARPVDVPDLQALMRHAYAHDIPVAVRSGGHGVDSTAMPHGQLVVDLSAWKDIHVDTASRVIRLGAGVLLGEMDAACEKHGLVVPAGTVSHTGVAGLTLGGGLGYNMRRFGATVDQLLACEVVTTDGRFIRASGKENTDLFWALRGGGGNFGIVTSFEFQGHEMGHTPSYAVILFELEDAKSILGKLPAFVKTSPRELIVVPTIMGVPPFPGIPPEQCGVRKLVTICVFTGNPDKFDLLLKEVTGLGKPSAVTACQAPWTQVNSMLDLGAPFGRRYSTRGGYLSQITDDLVDTVLQGAEAAPSEEEAADAHCAQLIWLFGGGALTEDHDEDSVAFSRKGAIALIECTTQWDSPGTDAKVLAWIDNLTDSLKPFLLPNGYVNLCEDLGQEWLQGLYGSPEKYSRLLAMKQKWDPKNLLRFNKNFVV</sequence>
<reference evidence="8 9" key="1">
    <citation type="submission" date="2024-07" db="EMBL/GenBank/DDBJ databases">
        <title>Section-level genome sequencing and comparative genomics of Aspergillus sections Usti and Cavernicolus.</title>
        <authorList>
            <consortium name="Lawrence Berkeley National Laboratory"/>
            <person name="Nybo J.L."/>
            <person name="Vesth T.C."/>
            <person name="Theobald S."/>
            <person name="Frisvad J.C."/>
            <person name="Larsen T.O."/>
            <person name="Kjaerboelling I."/>
            <person name="Rothschild-Mancinelli K."/>
            <person name="Lyhne E.K."/>
            <person name="Kogle M.E."/>
            <person name="Barry K."/>
            <person name="Clum A."/>
            <person name="Na H."/>
            <person name="Ledsgaard L."/>
            <person name="Lin J."/>
            <person name="Lipzen A."/>
            <person name="Kuo A."/>
            <person name="Riley R."/>
            <person name="Mondo S."/>
            <person name="Labutti K."/>
            <person name="Haridas S."/>
            <person name="Pangalinan J."/>
            <person name="Salamov A.A."/>
            <person name="Simmons B.A."/>
            <person name="Magnuson J.K."/>
            <person name="Chen J."/>
            <person name="Drula E."/>
            <person name="Henrissat B."/>
            <person name="Wiebenga A."/>
            <person name="Lubbers R.J."/>
            <person name="Gomes A.C."/>
            <person name="Makela M.R."/>
            <person name="Stajich J."/>
            <person name="Grigoriev I.V."/>
            <person name="Mortensen U.H."/>
            <person name="De Vries R.P."/>
            <person name="Baker S.E."/>
            <person name="Andersen M.R."/>
        </authorList>
    </citation>
    <scope>NUCLEOTIDE SEQUENCE [LARGE SCALE GENOMIC DNA]</scope>
    <source>
        <strain evidence="8 9">CBS 123904</strain>
    </source>
</reference>
<keyword evidence="9" id="KW-1185">Reference proteome</keyword>
<keyword evidence="3" id="KW-0285">Flavoprotein</keyword>
<evidence type="ECO:0000313" key="8">
    <source>
        <dbReference type="EMBL" id="KAL2857309.1"/>
    </source>
</evidence>
<dbReference type="Gene3D" id="3.30.465.10">
    <property type="match status" value="1"/>
</dbReference>
<evidence type="ECO:0000256" key="5">
    <source>
        <dbReference type="ARBA" id="ARBA00023002"/>
    </source>
</evidence>
<dbReference type="PANTHER" id="PTHR42973:SF39">
    <property type="entry name" value="FAD-BINDING PCMH-TYPE DOMAIN-CONTAINING PROTEIN"/>
    <property type="match status" value="1"/>
</dbReference>
<dbReference type="Pfam" id="PF08031">
    <property type="entry name" value="BBE"/>
    <property type="match status" value="1"/>
</dbReference>
<evidence type="ECO:0000313" key="9">
    <source>
        <dbReference type="Proteomes" id="UP001610446"/>
    </source>
</evidence>
<evidence type="ECO:0000256" key="2">
    <source>
        <dbReference type="ARBA" id="ARBA00005466"/>
    </source>
</evidence>
<comment type="cofactor">
    <cofactor evidence="1">
        <name>FAD</name>
        <dbReference type="ChEBI" id="CHEBI:57692"/>
    </cofactor>
</comment>
<dbReference type="InterPro" id="IPR006093">
    <property type="entry name" value="Oxy_OxRdtase_FAD_BS"/>
</dbReference>
<gene>
    <name evidence="8" type="ORF">BJY01DRAFT_202594</name>
</gene>